<feature type="region of interest" description="Disordered" evidence="1">
    <location>
        <begin position="131"/>
        <end position="152"/>
    </location>
</feature>
<reference evidence="2 3" key="1">
    <citation type="journal article" date="2015" name="Genome Announc.">
        <title>Draft Genome Sequences of Marine Isolates of Thalassomonas viridans and Thalassomonas actiniarum.</title>
        <authorList>
            <person name="Olonade I."/>
            <person name="van Zyl L.J."/>
            <person name="Trindade M."/>
        </authorList>
    </citation>
    <scope>NUCLEOTIDE SEQUENCE [LARGE SCALE GENOMIC DNA]</scope>
    <source>
        <strain evidence="2 3">XOM25</strain>
    </source>
</reference>
<evidence type="ECO:0000256" key="1">
    <source>
        <dbReference type="SAM" id="MobiDB-lite"/>
    </source>
</evidence>
<proteinExistence type="predicted"/>
<evidence type="ECO:0000313" key="3">
    <source>
        <dbReference type="Proteomes" id="UP000032352"/>
    </source>
</evidence>
<dbReference type="PROSITE" id="PS51257">
    <property type="entry name" value="PROKAR_LIPOPROTEIN"/>
    <property type="match status" value="1"/>
</dbReference>
<dbReference type="AlphaFoldDB" id="A0AAF0C8I8"/>
<feature type="region of interest" description="Disordered" evidence="1">
    <location>
        <begin position="51"/>
        <end position="95"/>
    </location>
</feature>
<gene>
    <name evidence="2" type="ORF">SG34_026375</name>
</gene>
<sequence>MVNKTQLCCWCGVFLFLAACSSHREKTVEEIFVTEIREDSSKMFAFTLTQEKAARSRQADTKTRAGKQGKSRKGGKEKGAGKNESRERQNPLEDIFQQRLEQRLSQNNYCRTGYLELERYASRGAMTMRGECNESATESDRQRFPNQTGGGI</sequence>
<dbReference type="KEGG" id="tvd:SG34_026375"/>
<name>A0AAF0C8I8_9GAMM</name>
<dbReference type="EMBL" id="CP059733">
    <property type="protein sequence ID" value="WDE04798.1"/>
    <property type="molecule type" value="Genomic_DNA"/>
</dbReference>
<organism evidence="2 3">
    <name type="scientific">Thalassomonas viridans</name>
    <dbReference type="NCBI Taxonomy" id="137584"/>
    <lineage>
        <taxon>Bacteria</taxon>
        <taxon>Pseudomonadati</taxon>
        <taxon>Pseudomonadota</taxon>
        <taxon>Gammaproteobacteria</taxon>
        <taxon>Alteromonadales</taxon>
        <taxon>Colwelliaceae</taxon>
        <taxon>Thalassomonas</taxon>
    </lineage>
</organism>
<evidence type="ECO:0008006" key="4">
    <source>
        <dbReference type="Google" id="ProtNLM"/>
    </source>
</evidence>
<keyword evidence="3" id="KW-1185">Reference proteome</keyword>
<protein>
    <recommendedName>
        <fullName evidence="4">Lipoprotein</fullName>
    </recommendedName>
</protein>
<dbReference type="RefSeq" id="WP_053046832.1">
    <property type="nucleotide sequence ID" value="NZ_CP059733.1"/>
</dbReference>
<evidence type="ECO:0000313" key="2">
    <source>
        <dbReference type="EMBL" id="WDE04798.1"/>
    </source>
</evidence>
<dbReference type="Proteomes" id="UP000032352">
    <property type="component" value="Chromosome"/>
</dbReference>
<feature type="compositionally biased region" description="Basic and acidic residues" evidence="1">
    <location>
        <begin position="52"/>
        <end position="63"/>
    </location>
</feature>
<feature type="compositionally biased region" description="Basic residues" evidence="1">
    <location>
        <begin position="64"/>
        <end position="73"/>
    </location>
</feature>
<feature type="compositionally biased region" description="Basic and acidic residues" evidence="1">
    <location>
        <begin position="74"/>
        <end position="91"/>
    </location>
</feature>
<accession>A0AAF0C8I8</accession>
<reference evidence="2 3" key="2">
    <citation type="journal article" date="2022" name="Mar. Drugs">
        <title>Bioassay-Guided Fractionation Leads to the Detection of Cholic Acid Generated by the Rare Thalassomonas sp.</title>
        <authorList>
            <person name="Pheiffer F."/>
            <person name="Schneider Y.K."/>
            <person name="Hansen E.H."/>
            <person name="Andersen J.H."/>
            <person name="Isaksson J."/>
            <person name="Busche T."/>
            <person name="R C."/>
            <person name="Kalinowski J."/>
            <person name="Zyl L.V."/>
            <person name="Trindade M."/>
        </authorList>
    </citation>
    <scope>NUCLEOTIDE SEQUENCE [LARGE SCALE GENOMIC DNA]</scope>
    <source>
        <strain evidence="2 3">XOM25</strain>
    </source>
</reference>